<protein>
    <recommendedName>
        <fullName evidence="5">SsuA/THI5-like domain-containing protein</fullName>
    </recommendedName>
</protein>
<dbReference type="NCBIfam" id="TIGR01728">
    <property type="entry name" value="SsuA_fam"/>
    <property type="match status" value="1"/>
</dbReference>
<accession>Q93SG2</accession>
<reference evidence="6" key="1">
    <citation type="thesis" date="2000" institute="Department of Biologie" country="Institut fuer Mikrobiologie, Martin-Luther-University Halle, Halle, Germany">
        <authorList>
            <person name="Graentzdoerffer A."/>
        </authorList>
    </citation>
    <scope>NUCLEOTIDE SEQUENCE</scope>
    <source>
        <strain evidence="6">Al-2</strain>
    </source>
</reference>
<dbReference type="GO" id="GO:0042597">
    <property type="term" value="C:periplasmic space"/>
    <property type="evidence" value="ECO:0007669"/>
    <property type="project" value="UniProtKB-SubCell"/>
</dbReference>
<evidence type="ECO:0000256" key="3">
    <source>
        <dbReference type="ARBA" id="ARBA00022729"/>
    </source>
</evidence>
<proteinExistence type="predicted"/>
<evidence type="ECO:0000256" key="1">
    <source>
        <dbReference type="ARBA" id="ARBA00004418"/>
    </source>
</evidence>
<evidence type="ECO:0000256" key="2">
    <source>
        <dbReference type="ARBA" id="ARBA00022448"/>
    </source>
</evidence>
<dbReference type="Pfam" id="PF09084">
    <property type="entry name" value="NMT1"/>
    <property type="match status" value="1"/>
</dbReference>
<feature type="chain" id="PRO_5004319772" description="SsuA/THI5-like domain-containing protein" evidence="4">
    <location>
        <begin position="29"/>
        <end position="327"/>
    </location>
</feature>
<dbReference type="GO" id="GO:0016020">
    <property type="term" value="C:membrane"/>
    <property type="evidence" value="ECO:0007669"/>
    <property type="project" value="InterPro"/>
</dbReference>
<dbReference type="EMBL" id="AJ312124">
    <property type="protein sequence ID" value="CAC39226.1"/>
    <property type="molecule type" value="Genomic_DNA"/>
</dbReference>
<organism evidence="6">
    <name type="scientific">Peptoclostridium acidaminophilum</name>
    <name type="common">Eubacterium acidaminophilum</name>
    <dbReference type="NCBI Taxonomy" id="1731"/>
    <lineage>
        <taxon>Bacteria</taxon>
        <taxon>Bacillati</taxon>
        <taxon>Bacillota</taxon>
        <taxon>Clostridia</taxon>
        <taxon>Peptostreptococcales</taxon>
        <taxon>Peptoclostridiaceae</taxon>
        <taxon>Peptoclostridium</taxon>
    </lineage>
</organism>
<reference evidence="6" key="2">
    <citation type="journal article" date="2003" name="Arch. Microbiol.">
        <title>Molecular and biochemical characterization of two tungsten- and selenium-containing formate dehydrogenases from Eubacterium acidaminophilum that are associated with components of an iron-only hydrogenase.</title>
        <authorList>
            <person name="Graentzdoerffer A."/>
            <person name="Rauh D."/>
            <person name="Pich A."/>
            <person name="Andreesen J.R."/>
        </authorList>
    </citation>
    <scope>NUCLEOTIDE SEQUENCE</scope>
    <source>
        <strain evidence="6">Al-2</strain>
    </source>
</reference>
<feature type="signal peptide" evidence="4">
    <location>
        <begin position="1"/>
        <end position="28"/>
    </location>
</feature>
<comment type="subcellular location">
    <subcellularLocation>
        <location evidence="1">Periplasm</location>
    </subcellularLocation>
</comment>
<dbReference type="GO" id="GO:0042626">
    <property type="term" value="F:ATPase-coupled transmembrane transporter activity"/>
    <property type="evidence" value="ECO:0007669"/>
    <property type="project" value="InterPro"/>
</dbReference>
<dbReference type="PANTHER" id="PTHR30024">
    <property type="entry name" value="ALIPHATIC SULFONATES-BINDING PROTEIN-RELATED"/>
    <property type="match status" value="1"/>
</dbReference>
<dbReference type="Gene3D" id="3.40.190.10">
    <property type="entry name" value="Periplasmic binding protein-like II"/>
    <property type="match status" value="2"/>
</dbReference>
<evidence type="ECO:0000313" key="6">
    <source>
        <dbReference type="EMBL" id="CAC39226.1"/>
    </source>
</evidence>
<name>Q93SG2_PEPAC</name>
<dbReference type="AlphaFoldDB" id="Q93SG2"/>
<evidence type="ECO:0000259" key="5">
    <source>
        <dbReference type="Pfam" id="PF09084"/>
    </source>
</evidence>
<dbReference type="InterPro" id="IPR015168">
    <property type="entry name" value="SsuA/THI5"/>
</dbReference>
<sequence>MFMKRIKTAAAMLLSVMLVFSGCAPKDAGTSTETGNIEKINISYVKLPLNMPSIVEKEKNMFEEEFGKDGIEVTFPEITEGSKMTQAVAAGSLDFCNALGGTSAILAAANGVDIKIIGIYSRAPKAFTVMTRSQDINGLADLKGKKVAGPKGTILHQLLIAGLSEAGMSVDDVEFINMGIPEAVAAMNSGNVDVALVAGPAVTKAVSDGAKVITTGEGLLDATIVIATSGKFIKEHPDMTARYMAVHSRSLDFMKDNREETMEMAAKETGISKEDVEKMYDWYDFNPSITQKDVEELEKTQEFLLKNGMLEKGIDISSIIDNSFVSK</sequence>
<dbReference type="SUPFAM" id="SSF53850">
    <property type="entry name" value="Periplasmic binding protein-like II"/>
    <property type="match status" value="1"/>
</dbReference>
<keyword evidence="3 4" id="KW-0732">Signal</keyword>
<dbReference type="PROSITE" id="PS51257">
    <property type="entry name" value="PROKAR_LIPOPROTEIN"/>
    <property type="match status" value="1"/>
</dbReference>
<evidence type="ECO:0000256" key="4">
    <source>
        <dbReference type="SAM" id="SignalP"/>
    </source>
</evidence>
<feature type="domain" description="SsuA/THI5-like" evidence="5">
    <location>
        <begin position="52"/>
        <end position="260"/>
    </location>
</feature>
<dbReference type="InterPro" id="IPR010067">
    <property type="entry name" value="ABC_SsuA_sub-bd"/>
</dbReference>
<keyword evidence="2" id="KW-0813">Transport</keyword>
<dbReference type="CDD" id="cd01008">
    <property type="entry name" value="PBP2_NrtA_SsuA_CpmA_like"/>
    <property type="match status" value="1"/>
</dbReference>